<protein>
    <submittedName>
        <fullName evidence="2">Uncharacterized protein</fullName>
    </submittedName>
</protein>
<comment type="caution">
    <text evidence="2">The sequence shown here is derived from an EMBL/GenBank/DDBJ whole genome shotgun (WGS) entry which is preliminary data.</text>
</comment>
<feature type="region of interest" description="Disordered" evidence="1">
    <location>
        <begin position="85"/>
        <end position="117"/>
    </location>
</feature>
<evidence type="ECO:0000313" key="2">
    <source>
        <dbReference type="EMBL" id="PLP99370.1"/>
    </source>
</evidence>
<name>A0A2N5CAW0_9BURK</name>
<dbReference type="AlphaFoldDB" id="A0A2N5CAW0"/>
<gene>
    <name evidence="2" type="ORF">CYJ10_16165</name>
</gene>
<evidence type="ECO:0000256" key="1">
    <source>
        <dbReference type="SAM" id="MobiDB-lite"/>
    </source>
</evidence>
<dbReference type="EMBL" id="PJRP01000007">
    <property type="protein sequence ID" value="PLP99370.1"/>
    <property type="molecule type" value="Genomic_DNA"/>
</dbReference>
<accession>A0A2N5CAW0</accession>
<reference evidence="2 3" key="1">
    <citation type="submission" date="2017-12" db="EMBL/GenBank/DDBJ databases">
        <title>Genome sequence of the active heterotrophic nitrifier-denitrifier, Cupriavidus pauculus UM1.</title>
        <authorList>
            <person name="Putonti C."/>
            <person name="Castignetti D."/>
        </authorList>
    </citation>
    <scope>NUCLEOTIDE SEQUENCE [LARGE SCALE GENOMIC DNA]</scope>
    <source>
        <strain evidence="2 3">UM1</strain>
    </source>
</reference>
<evidence type="ECO:0000313" key="3">
    <source>
        <dbReference type="Proteomes" id="UP000234341"/>
    </source>
</evidence>
<organism evidence="2 3">
    <name type="scientific">Cupriavidus pauculus</name>
    <dbReference type="NCBI Taxonomy" id="82633"/>
    <lineage>
        <taxon>Bacteria</taxon>
        <taxon>Pseudomonadati</taxon>
        <taxon>Pseudomonadota</taxon>
        <taxon>Betaproteobacteria</taxon>
        <taxon>Burkholderiales</taxon>
        <taxon>Burkholderiaceae</taxon>
        <taxon>Cupriavidus</taxon>
    </lineage>
</organism>
<dbReference type="Proteomes" id="UP000234341">
    <property type="component" value="Unassembled WGS sequence"/>
</dbReference>
<sequence>MEGSMYHQHTGHSVILFPASDGGWCFAEVDGASVYRFGPFDSHQTVDELVSVLFPEVHRVELRDVSEALDDDALMIRGNAELVAKSSCTPPRQDGAHTHVDDHDTTEKGTVDNRFAP</sequence>
<proteinExistence type="predicted"/>
<feature type="compositionally biased region" description="Basic and acidic residues" evidence="1">
    <location>
        <begin position="94"/>
        <end position="111"/>
    </location>
</feature>